<evidence type="ECO:0000256" key="2">
    <source>
        <dbReference type="ARBA" id="ARBA00007118"/>
    </source>
</evidence>
<accession>A0AAW1P884</accession>
<protein>
    <recommendedName>
        <fullName evidence="8">Nitroreductase domain-containing protein</fullName>
    </recommendedName>
</protein>
<dbReference type="InterPro" id="IPR029479">
    <property type="entry name" value="Nitroreductase"/>
</dbReference>
<keyword evidence="3" id="KW-0285">Flavoprotein</keyword>
<keyword evidence="10" id="KW-1185">Reference proteome</keyword>
<evidence type="ECO:0000256" key="5">
    <source>
        <dbReference type="ARBA" id="ARBA00022857"/>
    </source>
</evidence>
<comment type="similarity">
    <text evidence="2">Belongs to the nitroreductase family.</text>
</comment>
<keyword evidence="4" id="KW-0288">FMN</keyword>
<comment type="cofactor">
    <cofactor evidence="1">
        <name>FMN</name>
        <dbReference type="ChEBI" id="CHEBI:58210"/>
    </cofactor>
</comment>
<dbReference type="SUPFAM" id="SSF55469">
    <property type="entry name" value="FMN-dependent nitroreductase-like"/>
    <property type="match status" value="1"/>
</dbReference>
<keyword evidence="7" id="KW-0520">NAD</keyword>
<comment type="caution">
    <text evidence="9">The sequence shown here is derived from an EMBL/GenBank/DDBJ whole genome shotgun (WGS) entry which is preliminary data.</text>
</comment>
<reference evidence="9 10" key="1">
    <citation type="journal article" date="2024" name="Nat. Commun.">
        <title>Phylogenomics reveals the evolutionary origins of lichenization in chlorophyte algae.</title>
        <authorList>
            <person name="Puginier C."/>
            <person name="Libourel C."/>
            <person name="Otte J."/>
            <person name="Skaloud P."/>
            <person name="Haon M."/>
            <person name="Grisel S."/>
            <person name="Petersen M."/>
            <person name="Berrin J.G."/>
            <person name="Delaux P.M."/>
            <person name="Dal Grande F."/>
            <person name="Keller J."/>
        </authorList>
    </citation>
    <scope>NUCLEOTIDE SEQUENCE [LARGE SCALE GENOMIC DNA]</scope>
    <source>
        <strain evidence="9 10">SAG 2036</strain>
    </source>
</reference>
<keyword evidence="5" id="KW-0521">NADP</keyword>
<dbReference type="InterPro" id="IPR052530">
    <property type="entry name" value="NAD(P)H_nitroreductase"/>
</dbReference>
<evidence type="ECO:0000313" key="10">
    <source>
        <dbReference type="Proteomes" id="UP001465755"/>
    </source>
</evidence>
<evidence type="ECO:0000313" key="9">
    <source>
        <dbReference type="EMBL" id="KAK9805884.1"/>
    </source>
</evidence>
<sequence>MTFIYAAWTTFRPIPKVVNGTLPASSKPAVVPSALQADQVSQLLAKRRSIFPKDFSGAHVPREQVETILEAANWAPTHNRTEPWRFTVLGRKAQEDMVDLTLKALPGKLNPEWEETCAVAAAVQNIYIMTSALGLGGYWSSWTAEARDTPEFKELLGLEEQDKCLGFFLLGVPKQGVVEGYRSSRGALSDKVAWK</sequence>
<evidence type="ECO:0000256" key="4">
    <source>
        <dbReference type="ARBA" id="ARBA00022643"/>
    </source>
</evidence>
<dbReference type="GO" id="GO:0016491">
    <property type="term" value="F:oxidoreductase activity"/>
    <property type="evidence" value="ECO:0007669"/>
    <property type="project" value="UniProtKB-KW"/>
</dbReference>
<dbReference type="EMBL" id="JALJOQ010000040">
    <property type="protein sequence ID" value="KAK9805884.1"/>
    <property type="molecule type" value="Genomic_DNA"/>
</dbReference>
<dbReference type="Gene3D" id="3.40.109.10">
    <property type="entry name" value="NADH Oxidase"/>
    <property type="match status" value="2"/>
</dbReference>
<organism evidence="9 10">
    <name type="scientific">Symbiochloris irregularis</name>
    <dbReference type="NCBI Taxonomy" id="706552"/>
    <lineage>
        <taxon>Eukaryota</taxon>
        <taxon>Viridiplantae</taxon>
        <taxon>Chlorophyta</taxon>
        <taxon>core chlorophytes</taxon>
        <taxon>Trebouxiophyceae</taxon>
        <taxon>Trebouxiales</taxon>
        <taxon>Trebouxiaceae</taxon>
        <taxon>Symbiochloris</taxon>
    </lineage>
</organism>
<dbReference type="Proteomes" id="UP001465755">
    <property type="component" value="Unassembled WGS sequence"/>
</dbReference>
<feature type="domain" description="Nitroreductase" evidence="8">
    <location>
        <begin position="45"/>
        <end position="106"/>
    </location>
</feature>
<evidence type="ECO:0000256" key="6">
    <source>
        <dbReference type="ARBA" id="ARBA00023002"/>
    </source>
</evidence>
<dbReference type="InterPro" id="IPR026021">
    <property type="entry name" value="YdjA-like"/>
</dbReference>
<dbReference type="PANTHER" id="PTHR43821:SF1">
    <property type="entry name" value="NAD(P)H NITROREDUCTASE YDJA-RELATED"/>
    <property type="match status" value="1"/>
</dbReference>
<keyword evidence="6" id="KW-0560">Oxidoreductase</keyword>
<proteinExistence type="inferred from homology"/>
<feature type="domain" description="Nitroreductase" evidence="8">
    <location>
        <begin position="113"/>
        <end position="171"/>
    </location>
</feature>
<dbReference type="Pfam" id="PF00881">
    <property type="entry name" value="Nitroreductase"/>
    <property type="match status" value="2"/>
</dbReference>
<name>A0AAW1P884_9CHLO</name>
<dbReference type="PANTHER" id="PTHR43821">
    <property type="entry name" value="NAD(P)H NITROREDUCTASE YDJA-RELATED"/>
    <property type="match status" value="1"/>
</dbReference>
<evidence type="ECO:0000259" key="8">
    <source>
        <dbReference type="Pfam" id="PF00881"/>
    </source>
</evidence>
<gene>
    <name evidence="9" type="ORF">WJX73_000956</name>
</gene>
<dbReference type="InterPro" id="IPR000415">
    <property type="entry name" value="Nitroreductase-like"/>
</dbReference>
<evidence type="ECO:0000256" key="1">
    <source>
        <dbReference type="ARBA" id="ARBA00001917"/>
    </source>
</evidence>
<evidence type="ECO:0000256" key="3">
    <source>
        <dbReference type="ARBA" id="ARBA00022630"/>
    </source>
</evidence>
<dbReference type="AlphaFoldDB" id="A0AAW1P884"/>
<evidence type="ECO:0000256" key="7">
    <source>
        <dbReference type="ARBA" id="ARBA00023027"/>
    </source>
</evidence>
<dbReference type="CDD" id="cd02135">
    <property type="entry name" value="YdjA-like"/>
    <property type="match status" value="1"/>
</dbReference>